<feature type="transmembrane region" description="Helical" evidence="7">
    <location>
        <begin position="390"/>
        <end position="410"/>
    </location>
</feature>
<feature type="transmembrane region" description="Helical" evidence="7">
    <location>
        <begin position="489"/>
        <end position="512"/>
    </location>
</feature>
<organism evidence="8 9">
    <name type="scientific">Leptospira barantonii</name>
    <dbReference type="NCBI Taxonomy" id="2023184"/>
    <lineage>
        <taxon>Bacteria</taxon>
        <taxon>Pseudomonadati</taxon>
        <taxon>Spirochaetota</taxon>
        <taxon>Spirochaetia</taxon>
        <taxon>Leptospirales</taxon>
        <taxon>Leptospiraceae</taxon>
        <taxon>Leptospira</taxon>
    </lineage>
</organism>
<feature type="transmembrane region" description="Helical" evidence="7">
    <location>
        <begin position="7"/>
        <end position="25"/>
    </location>
</feature>
<evidence type="ECO:0000313" key="8">
    <source>
        <dbReference type="EMBL" id="TGM03416.1"/>
    </source>
</evidence>
<feature type="transmembrane region" description="Helical" evidence="7">
    <location>
        <begin position="180"/>
        <end position="202"/>
    </location>
</feature>
<dbReference type="RefSeq" id="WP_135670754.1">
    <property type="nucleotide sequence ID" value="NZ_RQGN01000045.1"/>
</dbReference>
<dbReference type="Proteomes" id="UP000298429">
    <property type="component" value="Unassembled WGS sequence"/>
</dbReference>
<dbReference type="GO" id="GO:0005886">
    <property type="term" value="C:plasma membrane"/>
    <property type="evidence" value="ECO:0007669"/>
    <property type="project" value="TreeGrafter"/>
</dbReference>
<gene>
    <name evidence="8" type="ORF">EHQ76_09360</name>
</gene>
<comment type="subcellular location">
    <subcellularLocation>
        <location evidence="1">Membrane</location>
        <topology evidence="1">Multi-pass membrane protein</topology>
    </subcellularLocation>
</comment>
<proteinExistence type="inferred from homology"/>
<keyword evidence="3 7" id="KW-0812">Transmembrane</keyword>
<evidence type="ECO:0000256" key="4">
    <source>
        <dbReference type="ARBA" id="ARBA00022989"/>
    </source>
</evidence>
<keyword evidence="4 7" id="KW-1133">Transmembrane helix</keyword>
<feature type="transmembrane region" description="Helical" evidence="7">
    <location>
        <begin position="558"/>
        <end position="578"/>
    </location>
</feature>
<dbReference type="Gene3D" id="1.20.1730.10">
    <property type="entry name" value="Sodium/glucose cotransporter"/>
    <property type="match status" value="1"/>
</dbReference>
<dbReference type="Pfam" id="PF00474">
    <property type="entry name" value="SSF"/>
    <property type="match status" value="1"/>
</dbReference>
<dbReference type="PANTHER" id="PTHR11819">
    <property type="entry name" value="SOLUTE CARRIER FAMILY 5"/>
    <property type="match status" value="1"/>
</dbReference>
<accession>A0A5F2BCX0</accession>
<keyword evidence="5 7" id="KW-0472">Membrane</keyword>
<dbReference type="InterPro" id="IPR001734">
    <property type="entry name" value="Na/solute_symporter"/>
</dbReference>
<comment type="caution">
    <text evidence="8">The sequence shown here is derived from an EMBL/GenBank/DDBJ whole genome shotgun (WGS) entry which is preliminary data.</text>
</comment>
<feature type="transmembrane region" description="Helical" evidence="7">
    <location>
        <begin position="278"/>
        <end position="301"/>
    </location>
</feature>
<evidence type="ECO:0000256" key="5">
    <source>
        <dbReference type="ARBA" id="ARBA00023136"/>
    </source>
</evidence>
<comment type="similarity">
    <text evidence="2 6">Belongs to the sodium:solute symporter (SSF) (TC 2.A.21) family.</text>
</comment>
<dbReference type="OrthoDB" id="9814523at2"/>
<feature type="transmembrane region" description="Helical" evidence="7">
    <location>
        <begin position="150"/>
        <end position="173"/>
    </location>
</feature>
<feature type="transmembrane region" description="Helical" evidence="7">
    <location>
        <begin position="533"/>
        <end position="552"/>
    </location>
</feature>
<evidence type="ECO:0000313" key="9">
    <source>
        <dbReference type="Proteomes" id="UP000298429"/>
    </source>
</evidence>
<dbReference type="EMBL" id="RQGN01000045">
    <property type="protein sequence ID" value="TGM03416.1"/>
    <property type="molecule type" value="Genomic_DNA"/>
</dbReference>
<sequence>MFTLIDALFFLITILLVLGIGIYAGRKEETGEDYFLGGRSLPWWGVAGSLFGTNVSANHIVGMLGIGYSVGFAQSHYMFGAIPALLLLGYVLLPIYRRKRIFTLSQFLEYRYGRNSRFLYSGIVLVLISIQLAAGLYIGSRSLLPFFRDLGWPIGYVEGVLLLAIVSTVYTWFGGLKAVVYTDVIQSVFILLAGLILAYLTLNHPAVGGWEGLLQKEAILSPVDRRMTFFLPSDHTSLPWTGALGGLFLLHAFYWGTNQYVVQRTLGASSLRSARAGILGDGFLTLTIPFFTVLTGVAAYHLFRNLGESNPIDPDEAFSKLVAFVIPSGYGFGGIVLAGLLGAIFSSVDSMLNSASTLFTIDYYSKFRKTEYAKRFFSTNEMQEAESVSVGRAFLLLFSAFTVFLALVAYDPSSKGNFFLELSAQSSHLTPGLLVVFLTGILWKKANSLSATWTILICPFISWALPYGYEFWIGVYPQTISIFGSKLNFLHRVFLVFLFGAIFHITLSRRFFSEEEWNRKTLNVRVRIFWKTKIRIAIGILWILFCVVLAFYDVTDNVTGAWLCGSGTFLSFLTVSIVKTLRFPASKRIKAFFKTDDWAFGLLLGITIGLYFYFS</sequence>
<reference evidence="8 9" key="1">
    <citation type="journal article" date="2019" name="PLoS Negl. Trop. Dis.">
        <title>Revisiting the worldwide diversity of Leptospira species in the environment.</title>
        <authorList>
            <person name="Vincent A.T."/>
            <person name="Schiettekatte O."/>
            <person name="Bourhy P."/>
            <person name="Veyrier F.J."/>
            <person name="Picardeau M."/>
        </authorList>
    </citation>
    <scope>NUCLEOTIDE SEQUENCE [LARGE SCALE GENOMIC DNA]</scope>
    <source>
        <strain evidence="8 9">201702444</strain>
    </source>
</reference>
<feature type="transmembrane region" description="Helical" evidence="7">
    <location>
        <begin position="237"/>
        <end position="257"/>
    </location>
</feature>
<dbReference type="NCBIfam" id="TIGR00813">
    <property type="entry name" value="sss"/>
    <property type="match status" value="1"/>
</dbReference>
<dbReference type="AlphaFoldDB" id="A0A5F2BCX0"/>
<feature type="transmembrane region" description="Helical" evidence="7">
    <location>
        <begin position="117"/>
        <end position="138"/>
    </location>
</feature>
<evidence type="ECO:0000256" key="1">
    <source>
        <dbReference type="ARBA" id="ARBA00004141"/>
    </source>
</evidence>
<evidence type="ECO:0000256" key="2">
    <source>
        <dbReference type="ARBA" id="ARBA00006434"/>
    </source>
</evidence>
<evidence type="ECO:0000256" key="3">
    <source>
        <dbReference type="ARBA" id="ARBA00022692"/>
    </source>
</evidence>
<name>A0A5F2BCX0_9LEPT</name>
<dbReference type="GO" id="GO:0005412">
    <property type="term" value="F:D-glucose:sodium symporter activity"/>
    <property type="evidence" value="ECO:0007669"/>
    <property type="project" value="TreeGrafter"/>
</dbReference>
<feature type="transmembrane region" description="Helical" evidence="7">
    <location>
        <begin position="598"/>
        <end position="614"/>
    </location>
</feature>
<feature type="transmembrane region" description="Helical" evidence="7">
    <location>
        <begin position="450"/>
        <end position="469"/>
    </location>
</feature>
<feature type="transmembrane region" description="Helical" evidence="7">
    <location>
        <begin position="321"/>
        <end position="345"/>
    </location>
</feature>
<feature type="transmembrane region" description="Helical" evidence="7">
    <location>
        <begin position="77"/>
        <end position="96"/>
    </location>
</feature>
<dbReference type="PANTHER" id="PTHR11819:SF195">
    <property type="entry name" value="SODIUM_GLUCOSE COTRANSPORTER 4"/>
    <property type="match status" value="1"/>
</dbReference>
<evidence type="ECO:0000256" key="7">
    <source>
        <dbReference type="SAM" id="Phobius"/>
    </source>
</evidence>
<protein>
    <submittedName>
        <fullName evidence="8">Transporter</fullName>
    </submittedName>
</protein>
<evidence type="ECO:0000256" key="6">
    <source>
        <dbReference type="RuleBase" id="RU362091"/>
    </source>
</evidence>
<dbReference type="InterPro" id="IPR038377">
    <property type="entry name" value="Na/Glc_symporter_sf"/>
</dbReference>
<feature type="transmembrane region" description="Helical" evidence="7">
    <location>
        <begin position="422"/>
        <end position="443"/>
    </location>
</feature>
<dbReference type="PROSITE" id="PS50283">
    <property type="entry name" value="NA_SOLUT_SYMP_3"/>
    <property type="match status" value="1"/>
</dbReference>